<feature type="signal peptide" evidence="1">
    <location>
        <begin position="1"/>
        <end position="26"/>
    </location>
</feature>
<dbReference type="AlphaFoldDB" id="C0CPG8"/>
<dbReference type="eggNOG" id="ENOG5030F47">
    <property type="taxonomic scope" value="Bacteria"/>
</dbReference>
<dbReference type="HOGENOM" id="CLU_885058_0_0_9"/>
<gene>
    <name evidence="2" type="ORF">RUMHYD_02769</name>
</gene>
<sequence length="309" mass="32588">MKLTKILSGVLTAAMVGTMLCSTAFAAEPANGEYTGEIHFLNGNGTGAASMCDSIFAHEADVTVNDDSVNLTFYVAYPIPSFSNQGTDGTIKDVVFTVDEEQYTAESDITTKPVKTFDTAGPIFGINEGDELTTQVLSINLPKTVLDQLEAGEVAASAYVNVVMNTTQNFYVQVTDLQAAGAEEDSQDMEITANVEEAVSEPTYNVTIPSSVTLGTLSAEADNKIQYSVETETKNLNGGSVMIEVPETGVLTSGKNQLAFANSFKKQTISDDGSRTMQGTILVKATDVAAAAAGNYTGTTTFSVTYTAQ</sequence>
<comment type="caution">
    <text evidence="2">The sequence shown here is derived from an EMBL/GenBank/DDBJ whole genome shotgun (WGS) entry which is preliminary data.</text>
</comment>
<dbReference type="RefSeq" id="WP_005950400.1">
    <property type="nucleotide sequence ID" value="NZ_CP136423.1"/>
</dbReference>
<dbReference type="GeneID" id="86822664"/>
<organism evidence="2 3">
    <name type="scientific">Blautia hydrogenotrophica (strain DSM 10507 / JCM 14656 / S5a33)</name>
    <name type="common">Ruminococcus hydrogenotrophicus</name>
    <dbReference type="NCBI Taxonomy" id="476272"/>
    <lineage>
        <taxon>Bacteria</taxon>
        <taxon>Bacillati</taxon>
        <taxon>Bacillota</taxon>
        <taxon>Clostridia</taxon>
        <taxon>Lachnospirales</taxon>
        <taxon>Lachnospiraceae</taxon>
        <taxon>Blautia</taxon>
    </lineage>
</organism>
<accession>C0CPG8</accession>
<reference evidence="2 3" key="1">
    <citation type="submission" date="2009-01" db="EMBL/GenBank/DDBJ databases">
        <authorList>
            <person name="Fulton L."/>
            <person name="Clifton S."/>
            <person name="Fulton B."/>
            <person name="Xu J."/>
            <person name="Minx P."/>
            <person name="Pepin K.H."/>
            <person name="Johnson M."/>
            <person name="Bhonagiri V."/>
            <person name="Nash W.E."/>
            <person name="Mardis E.R."/>
            <person name="Wilson R.K."/>
        </authorList>
    </citation>
    <scope>NUCLEOTIDE SEQUENCE [LARGE SCALE GENOMIC DNA]</scope>
    <source>
        <strain evidence="3">DSM 10507 / JCM 14656 / S5a33</strain>
    </source>
</reference>
<dbReference type="PATRIC" id="fig|476272.21.peg.899"/>
<keyword evidence="1" id="KW-0732">Signal</keyword>
<name>C0CPG8_BLAHS</name>
<reference evidence="2 3" key="2">
    <citation type="submission" date="2009-02" db="EMBL/GenBank/DDBJ databases">
        <title>Draft genome sequence of Blautia hydrogenotrophica DSM 10507 (Ruminococcus hydrogenotrophicus DSM 10507).</title>
        <authorList>
            <person name="Sudarsanam P."/>
            <person name="Ley R."/>
            <person name="Guruge J."/>
            <person name="Turnbaugh P.J."/>
            <person name="Mahowald M."/>
            <person name="Liep D."/>
            <person name="Gordon J."/>
        </authorList>
    </citation>
    <scope>NUCLEOTIDE SEQUENCE [LARGE SCALE GENOMIC DNA]</scope>
    <source>
        <strain evidence="3">DSM 10507 / JCM 14656 / S5a33</strain>
    </source>
</reference>
<keyword evidence="3" id="KW-1185">Reference proteome</keyword>
<dbReference type="Proteomes" id="UP000003100">
    <property type="component" value="Unassembled WGS sequence"/>
</dbReference>
<dbReference type="EMBL" id="ACBZ01000153">
    <property type="protein sequence ID" value="EEG48328.1"/>
    <property type="molecule type" value="Genomic_DNA"/>
</dbReference>
<proteinExistence type="predicted"/>
<evidence type="ECO:0000313" key="3">
    <source>
        <dbReference type="Proteomes" id="UP000003100"/>
    </source>
</evidence>
<feature type="chain" id="PRO_5002895312" evidence="1">
    <location>
        <begin position="27"/>
        <end position="309"/>
    </location>
</feature>
<evidence type="ECO:0000313" key="2">
    <source>
        <dbReference type="EMBL" id="EEG48328.1"/>
    </source>
</evidence>
<protein>
    <submittedName>
        <fullName evidence="2">Uncharacterized protein</fullName>
    </submittedName>
</protein>
<evidence type="ECO:0000256" key="1">
    <source>
        <dbReference type="SAM" id="SignalP"/>
    </source>
</evidence>